<protein>
    <submittedName>
        <fullName evidence="2">Integrase</fullName>
    </submittedName>
</protein>
<reference evidence="2" key="1">
    <citation type="submission" date="2022-05" db="EMBL/GenBank/DDBJ databases">
        <title>Metagenome Sequencing of an Archaeal-Dominated Microbial Community from a Hot Spring at the Los Azufres Geothermal Field, Mexico.</title>
        <authorList>
            <person name="Marin-Paredes R."/>
            <person name="Martinez-Romero E."/>
            <person name="Servin-Garciduenas L.E."/>
        </authorList>
    </citation>
    <scope>NUCLEOTIDE SEQUENCE</scope>
    <source>
        <strain evidence="2">AZ1-454</strain>
    </source>
</reference>
<sequence>MYYVYKLENADGEVKEKYVDFLIDVVETYLKFGKMMKMWRYSA</sequence>
<organism evidence="2">
    <name type="scientific">Candidatus Aramenus sulfurataquae</name>
    <dbReference type="NCBI Taxonomy" id="1326980"/>
    <lineage>
        <taxon>Archaea</taxon>
        <taxon>Thermoproteota</taxon>
        <taxon>Thermoprotei</taxon>
        <taxon>Sulfolobales</taxon>
        <taxon>Sulfolobaceae</taxon>
        <taxon>Candidatus Aramenus</taxon>
    </lineage>
</organism>
<evidence type="ECO:0000259" key="1">
    <source>
        <dbReference type="Pfam" id="PF07935"/>
    </source>
</evidence>
<evidence type="ECO:0000313" key="2">
    <source>
        <dbReference type="EMBL" id="MCL7343347.1"/>
    </source>
</evidence>
<dbReference type="AlphaFoldDB" id="A0AAE3FM06"/>
<accession>A0AAE3FM06</accession>
<dbReference type="InterPro" id="IPR012922">
    <property type="entry name" value="ORF_D-335"/>
</dbReference>
<comment type="caution">
    <text evidence="2">The sequence shown here is derived from an EMBL/GenBank/DDBJ whole genome shotgun (WGS) entry which is preliminary data.</text>
</comment>
<name>A0AAE3FM06_9CREN</name>
<feature type="domain" description="ORF D-335-like" evidence="1">
    <location>
        <begin position="2"/>
        <end position="37"/>
    </location>
</feature>
<proteinExistence type="predicted"/>
<dbReference type="EMBL" id="JZWS02000001">
    <property type="protein sequence ID" value="MCL7343347.1"/>
    <property type="molecule type" value="Genomic_DNA"/>
</dbReference>
<gene>
    <name evidence="2" type="ORF">TQ35_002025</name>
</gene>
<dbReference type="Pfam" id="PF07935">
    <property type="entry name" value="SSV1_ORF_D-335"/>
    <property type="match status" value="1"/>
</dbReference>